<sequence length="99" mass="11354">MKRGLAPNILYYYILISTTANACLYSCSYRSRMRAQYNLEETPYVHCLVHFCCTTCALCQEYRELKSCGFDMGIGWEANMDRRRHGITAAPTVIPGITR</sequence>
<keyword evidence="1" id="KW-1133">Transmembrane helix</keyword>
<gene>
    <name evidence="2" type="ORF">DVH24_042145</name>
</gene>
<keyword evidence="1" id="KW-0812">Transmembrane</keyword>
<dbReference type="AlphaFoldDB" id="A0A498J151"/>
<dbReference type="PANTHER" id="PTHR15907">
    <property type="entry name" value="DUF614 FAMILY PROTEIN-RELATED"/>
    <property type="match status" value="1"/>
</dbReference>
<dbReference type="STRING" id="3750.A0A498J151"/>
<name>A0A498J151_MALDO</name>
<keyword evidence="1" id="KW-0472">Membrane</keyword>
<comment type="caution">
    <text evidence="2">The sequence shown here is derived from an EMBL/GenBank/DDBJ whole genome shotgun (WGS) entry which is preliminary data.</text>
</comment>
<keyword evidence="3" id="KW-1185">Reference proteome</keyword>
<protein>
    <submittedName>
        <fullName evidence="2">Uncharacterized protein</fullName>
    </submittedName>
</protein>
<evidence type="ECO:0000313" key="3">
    <source>
        <dbReference type="Proteomes" id="UP000290289"/>
    </source>
</evidence>
<accession>A0A498J151</accession>
<dbReference type="NCBIfam" id="TIGR01571">
    <property type="entry name" value="A_thal_Cys_rich"/>
    <property type="match status" value="1"/>
</dbReference>
<proteinExistence type="predicted"/>
<dbReference type="EMBL" id="RDQH01000336">
    <property type="protein sequence ID" value="RXH88074.1"/>
    <property type="molecule type" value="Genomic_DNA"/>
</dbReference>
<dbReference type="Proteomes" id="UP000290289">
    <property type="component" value="Chromosome 10"/>
</dbReference>
<dbReference type="Pfam" id="PF04749">
    <property type="entry name" value="PLAC8"/>
    <property type="match status" value="1"/>
</dbReference>
<reference evidence="2 3" key="1">
    <citation type="submission" date="2018-10" db="EMBL/GenBank/DDBJ databases">
        <title>A high-quality apple genome assembly.</title>
        <authorList>
            <person name="Hu J."/>
        </authorList>
    </citation>
    <scope>NUCLEOTIDE SEQUENCE [LARGE SCALE GENOMIC DNA]</scope>
    <source>
        <strain evidence="3">cv. HFTH1</strain>
        <tissue evidence="2">Young leaf</tissue>
    </source>
</reference>
<evidence type="ECO:0000313" key="2">
    <source>
        <dbReference type="EMBL" id="RXH88074.1"/>
    </source>
</evidence>
<organism evidence="2 3">
    <name type="scientific">Malus domestica</name>
    <name type="common">Apple</name>
    <name type="synonym">Pyrus malus</name>
    <dbReference type="NCBI Taxonomy" id="3750"/>
    <lineage>
        <taxon>Eukaryota</taxon>
        <taxon>Viridiplantae</taxon>
        <taxon>Streptophyta</taxon>
        <taxon>Embryophyta</taxon>
        <taxon>Tracheophyta</taxon>
        <taxon>Spermatophyta</taxon>
        <taxon>Magnoliopsida</taxon>
        <taxon>eudicotyledons</taxon>
        <taxon>Gunneridae</taxon>
        <taxon>Pentapetalae</taxon>
        <taxon>rosids</taxon>
        <taxon>fabids</taxon>
        <taxon>Rosales</taxon>
        <taxon>Rosaceae</taxon>
        <taxon>Amygdaloideae</taxon>
        <taxon>Maleae</taxon>
        <taxon>Malus</taxon>
    </lineage>
</organism>
<dbReference type="InterPro" id="IPR006461">
    <property type="entry name" value="PLAC_motif_containing"/>
</dbReference>
<feature type="transmembrane region" description="Helical" evidence="1">
    <location>
        <begin position="12"/>
        <end position="29"/>
    </location>
</feature>
<evidence type="ECO:0000256" key="1">
    <source>
        <dbReference type="SAM" id="Phobius"/>
    </source>
</evidence>